<reference evidence="19" key="1">
    <citation type="submission" date="2016-02" db="EMBL/GenBank/DDBJ databases">
        <authorList>
            <person name="Holder M.E."/>
            <person name="Ajami N.J."/>
            <person name="Petrosino J.F."/>
        </authorList>
    </citation>
    <scope>NUCLEOTIDE SEQUENCE [LARGE SCALE GENOMIC DNA]</scope>
    <source>
        <strain evidence="19">CCUG 45958</strain>
    </source>
</reference>
<protein>
    <recommendedName>
        <fullName evidence="3 14">UDP-N-acetylmuramate--L-alanine ligase</fullName>
        <ecNumber evidence="3 14">6.3.2.8</ecNumber>
    </recommendedName>
    <alternativeName>
        <fullName evidence="14">UDP-N-acetylmuramoyl-L-alanine synthetase</fullName>
    </alternativeName>
</protein>
<keyword evidence="9 14" id="KW-0133">Cell shape</keyword>
<dbReference type="SUPFAM" id="SSF53623">
    <property type="entry name" value="MurD-like peptide ligases, catalytic domain"/>
    <property type="match status" value="1"/>
</dbReference>
<evidence type="ECO:0000256" key="9">
    <source>
        <dbReference type="ARBA" id="ARBA00022960"/>
    </source>
</evidence>
<organism evidence="18 19">
    <name type="scientific">Desulfovibrio fairfieldensis</name>
    <dbReference type="NCBI Taxonomy" id="44742"/>
    <lineage>
        <taxon>Bacteria</taxon>
        <taxon>Pseudomonadati</taxon>
        <taxon>Thermodesulfobacteriota</taxon>
        <taxon>Desulfovibrionia</taxon>
        <taxon>Desulfovibrionales</taxon>
        <taxon>Desulfovibrionaceae</taxon>
        <taxon>Desulfovibrio</taxon>
    </lineage>
</organism>
<evidence type="ECO:0000256" key="1">
    <source>
        <dbReference type="ARBA" id="ARBA00004496"/>
    </source>
</evidence>
<dbReference type="NCBIfam" id="TIGR01082">
    <property type="entry name" value="murC"/>
    <property type="match status" value="1"/>
</dbReference>
<dbReference type="STRING" id="44742.AXF13_07305"/>
<dbReference type="KEGG" id="dfi:AXF13_07305"/>
<dbReference type="Pfam" id="PF01225">
    <property type="entry name" value="Mur_ligase"/>
    <property type="match status" value="1"/>
</dbReference>
<comment type="function">
    <text evidence="14">Cell wall formation.</text>
</comment>
<dbReference type="Pfam" id="PF08245">
    <property type="entry name" value="Mur_ligase_M"/>
    <property type="match status" value="1"/>
</dbReference>
<feature type="domain" description="Mur ligase central" evidence="17">
    <location>
        <begin position="110"/>
        <end position="288"/>
    </location>
</feature>
<evidence type="ECO:0000256" key="2">
    <source>
        <dbReference type="ARBA" id="ARBA00004752"/>
    </source>
</evidence>
<dbReference type="Gene3D" id="3.40.1190.10">
    <property type="entry name" value="Mur-like, catalytic domain"/>
    <property type="match status" value="1"/>
</dbReference>
<feature type="binding site" evidence="14">
    <location>
        <begin position="112"/>
        <end position="118"/>
    </location>
    <ligand>
        <name>ATP</name>
        <dbReference type="ChEBI" id="CHEBI:30616"/>
    </ligand>
</feature>
<dbReference type="InterPro" id="IPR013221">
    <property type="entry name" value="Mur_ligase_cen"/>
</dbReference>
<dbReference type="SUPFAM" id="SSF51984">
    <property type="entry name" value="MurCD N-terminal domain"/>
    <property type="match status" value="1"/>
</dbReference>
<feature type="domain" description="Mur ligase N-terminal catalytic" evidence="15">
    <location>
        <begin position="7"/>
        <end position="104"/>
    </location>
</feature>
<dbReference type="UniPathway" id="UPA00219"/>
<keyword evidence="6 14" id="KW-0132">Cell division</keyword>
<dbReference type="InterPro" id="IPR036615">
    <property type="entry name" value="Mur_ligase_C_dom_sf"/>
</dbReference>
<dbReference type="Gene3D" id="3.40.50.720">
    <property type="entry name" value="NAD(P)-binding Rossmann-like Domain"/>
    <property type="match status" value="1"/>
</dbReference>
<evidence type="ECO:0000256" key="6">
    <source>
        <dbReference type="ARBA" id="ARBA00022618"/>
    </source>
</evidence>
<keyword evidence="8 14" id="KW-0067">ATP-binding</keyword>
<dbReference type="Gene3D" id="3.90.190.20">
    <property type="entry name" value="Mur ligase, C-terminal domain"/>
    <property type="match status" value="1"/>
</dbReference>
<keyword evidence="7 14" id="KW-0547">Nucleotide-binding</keyword>
<proteinExistence type="inferred from homology"/>
<dbReference type="GO" id="GO:0051301">
    <property type="term" value="P:cell division"/>
    <property type="evidence" value="ECO:0007669"/>
    <property type="project" value="UniProtKB-KW"/>
</dbReference>
<evidence type="ECO:0000256" key="3">
    <source>
        <dbReference type="ARBA" id="ARBA00012211"/>
    </source>
</evidence>
<dbReference type="SUPFAM" id="SSF53244">
    <property type="entry name" value="MurD-like peptide ligases, peptide-binding domain"/>
    <property type="match status" value="1"/>
</dbReference>
<dbReference type="InterPro" id="IPR005758">
    <property type="entry name" value="UDP-N-AcMur_Ala_ligase_MurC"/>
</dbReference>
<sequence length="457" mass="49098">MNSKIRHIHMVGIGGAGMSGIAEVLLNQGYEISGSDLSDSAVVRHLRELGARVAVGHAAENVGDVQVLVKSTAIGDDNPELVEGRRRNIAIIPRAEMLAELMRLRQGIAIAGTHGKTTTTSLTASIFDTAGLDPTVIIGGRLNVYGTNAHLGHGDYLIAEADESDGSFLCLLPIINVVTNVDEDHLDHYKSREAIDAAFVRFMNNVPFYGINVVCGDDPGVRALLPRVKRPVLTYGFAADNHLRAVPLESGLRSRFEVWREDEKLGEVSLPQPGRHNILNALAAIGAAMEADIAFERCAQGLGGFGGVGRRFEFKGEKDGVTVVDDYGHHPAEIAATLATARQVFPGRRIVAAFQPHRFSRTQAHFGEFCKVFDQVDEVLLTEIYAASEKPIPGVSGQSLAQGVQQVSTTPVRYFQTLDALAQALPEVLRPGDVLLTLGAGSITRLGPAWLEGRGHA</sequence>
<dbReference type="GO" id="GO:0071555">
    <property type="term" value="P:cell wall organization"/>
    <property type="evidence" value="ECO:0007669"/>
    <property type="project" value="UniProtKB-KW"/>
</dbReference>
<evidence type="ECO:0000256" key="5">
    <source>
        <dbReference type="ARBA" id="ARBA00022598"/>
    </source>
</evidence>
<keyword evidence="12 14" id="KW-0961">Cell wall biogenesis/degradation</keyword>
<keyword evidence="19" id="KW-1185">Reference proteome</keyword>
<dbReference type="GO" id="GO:0008360">
    <property type="term" value="P:regulation of cell shape"/>
    <property type="evidence" value="ECO:0007669"/>
    <property type="project" value="UniProtKB-KW"/>
</dbReference>
<keyword evidence="4 14" id="KW-0963">Cytoplasm</keyword>
<name>A0A0X8JJI2_9BACT</name>
<dbReference type="EMBL" id="CP014229">
    <property type="protein sequence ID" value="AMD89939.1"/>
    <property type="molecule type" value="Genomic_DNA"/>
</dbReference>
<dbReference type="Proteomes" id="UP000069241">
    <property type="component" value="Chromosome"/>
</dbReference>
<dbReference type="PANTHER" id="PTHR43445:SF3">
    <property type="entry name" value="UDP-N-ACETYLMURAMATE--L-ALANINE LIGASE"/>
    <property type="match status" value="1"/>
</dbReference>
<comment type="similarity">
    <text evidence="14">Belongs to the MurCDEF family.</text>
</comment>
<dbReference type="HAMAP" id="MF_00046">
    <property type="entry name" value="MurC"/>
    <property type="match status" value="1"/>
</dbReference>
<dbReference type="GO" id="GO:0009252">
    <property type="term" value="P:peptidoglycan biosynthetic process"/>
    <property type="evidence" value="ECO:0007669"/>
    <property type="project" value="UniProtKB-UniRule"/>
</dbReference>
<feature type="domain" description="Mur ligase C-terminal" evidence="16">
    <location>
        <begin position="310"/>
        <end position="441"/>
    </location>
</feature>
<dbReference type="EC" id="6.3.2.8" evidence="3 14"/>
<dbReference type="InterPro" id="IPR000713">
    <property type="entry name" value="Mur_ligase_N"/>
</dbReference>
<dbReference type="PANTHER" id="PTHR43445">
    <property type="entry name" value="UDP-N-ACETYLMURAMATE--L-ALANINE LIGASE-RELATED"/>
    <property type="match status" value="1"/>
</dbReference>
<keyword evidence="11 14" id="KW-0131">Cell cycle</keyword>
<evidence type="ECO:0000259" key="15">
    <source>
        <dbReference type="Pfam" id="PF01225"/>
    </source>
</evidence>
<evidence type="ECO:0000256" key="13">
    <source>
        <dbReference type="ARBA" id="ARBA00047833"/>
    </source>
</evidence>
<dbReference type="RefSeq" id="WP_062252242.1">
    <property type="nucleotide sequence ID" value="NZ_CP014229.1"/>
</dbReference>
<dbReference type="GO" id="GO:0008763">
    <property type="term" value="F:UDP-N-acetylmuramate-L-alanine ligase activity"/>
    <property type="evidence" value="ECO:0007669"/>
    <property type="project" value="UniProtKB-UniRule"/>
</dbReference>
<evidence type="ECO:0000313" key="19">
    <source>
        <dbReference type="Proteomes" id="UP000069241"/>
    </source>
</evidence>
<dbReference type="GO" id="GO:0005524">
    <property type="term" value="F:ATP binding"/>
    <property type="evidence" value="ECO:0007669"/>
    <property type="project" value="UniProtKB-UniRule"/>
</dbReference>
<dbReference type="AlphaFoldDB" id="A0A0X8JJI2"/>
<dbReference type="InterPro" id="IPR004101">
    <property type="entry name" value="Mur_ligase_C"/>
</dbReference>
<evidence type="ECO:0000256" key="12">
    <source>
        <dbReference type="ARBA" id="ARBA00023316"/>
    </source>
</evidence>
<evidence type="ECO:0000313" key="18">
    <source>
        <dbReference type="EMBL" id="AMD89939.1"/>
    </source>
</evidence>
<evidence type="ECO:0000256" key="14">
    <source>
        <dbReference type="HAMAP-Rule" id="MF_00046"/>
    </source>
</evidence>
<dbReference type="Pfam" id="PF02875">
    <property type="entry name" value="Mur_ligase_C"/>
    <property type="match status" value="1"/>
</dbReference>
<keyword evidence="5 14" id="KW-0436">Ligase</keyword>
<evidence type="ECO:0000256" key="4">
    <source>
        <dbReference type="ARBA" id="ARBA00022490"/>
    </source>
</evidence>
<comment type="pathway">
    <text evidence="2 14">Cell wall biogenesis; peptidoglycan biosynthesis.</text>
</comment>
<evidence type="ECO:0000259" key="16">
    <source>
        <dbReference type="Pfam" id="PF02875"/>
    </source>
</evidence>
<evidence type="ECO:0000259" key="17">
    <source>
        <dbReference type="Pfam" id="PF08245"/>
    </source>
</evidence>
<evidence type="ECO:0000256" key="7">
    <source>
        <dbReference type="ARBA" id="ARBA00022741"/>
    </source>
</evidence>
<comment type="subcellular location">
    <subcellularLocation>
        <location evidence="1 14">Cytoplasm</location>
    </subcellularLocation>
</comment>
<dbReference type="InterPro" id="IPR036565">
    <property type="entry name" value="Mur-like_cat_sf"/>
</dbReference>
<evidence type="ECO:0000256" key="10">
    <source>
        <dbReference type="ARBA" id="ARBA00022984"/>
    </source>
</evidence>
<evidence type="ECO:0000256" key="11">
    <source>
        <dbReference type="ARBA" id="ARBA00023306"/>
    </source>
</evidence>
<gene>
    <name evidence="14 18" type="primary">murC</name>
    <name evidence="18" type="ORF">AXF13_07305</name>
</gene>
<evidence type="ECO:0000256" key="8">
    <source>
        <dbReference type="ARBA" id="ARBA00022840"/>
    </source>
</evidence>
<keyword evidence="10 14" id="KW-0573">Peptidoglycan synthesis</keyword>
<dbReference type="InterPro" id="IPR050061">
    <property type="entry name" value="MurCDEF_pg_biosynth"/>
</dbReference>
<comment type="catalytic activity">
    <reaction evidence="13 14">
        <text>UDP-N-acetyl-alpha-D-muramate + L-alanine + ATP = UDP-N-acetyl-alpha-D-muramoyl-L-alanine + ADP + phosphate + H(+)</text>
        <dbReference type="Rhea" id="RHEA:23372"/>
        <dbReference type="ChEBI" id="CHEBI:15378"/>
        <dbReference type="ChEBI" id="CHEBI:30616"/>
        <dbReference type="ChEBI" id="CHEBI:43474"/>
        <dbReference type="ChEBI" id="CHEBI:57972"/>
        <dbReference type="ChEBI" id="CHEBI:70757"/>
        <dbReference type="ChEBI" id="CHEBI:83898"/>
        <dbReference type="ChEBI" id="CHEBI:456216"/>
        <dbReference type="EC" id="6.3.2.8"/>
    </reaction>
</comment>
<dbReference type="GO" id="GO:0005737">
    <property type="term" value="C:cytoplasm"/>
    <property type="evidence" value="ECO:0007669"/>
    <property type="project" value="UniProtKB-SubCell"/>
</dbReference>
<accession>A0A0X8JJI2</accession>